<accession>A0A3G2HQE8</accession>
<proteinExistence type="predicted"/>
<evidence type="ECO:0000313" key="4">
    <source>
        <dbReference type="EMBL" id="AYN19350.1"/>
    </source>
</evidence>
<name>A0A3G2HQE8_9BURK</name>
<comment type="subcellular location">
    <subcellularLocation>
        <location evidence="1">Peroxisome</location>
    </subcellularLocation>
</comment>
<reference evidence="4 5" key="1">
    <citation type="submission" date="2018-09" db="EMBL/GenBank/DDBJ databases">
        <title>Complete genome sequence of the hydrocarbonoclastic bacterium Alcaligenes aquatilis QD168, isolated from a crude-oil polluted marine sediment of Central Chile.</title>
        <authorList>
            <person name="Duran R.E."/>
            <person name="Barra B."/>
            <person name="Salva-Serra F."/>
            <person name="Mendez V."/>
            <person name="Moore E.R.B."/>
            <person name="Seeger M."/>
        </authorList>
    </citation>
    <scope>NUCLEOTIDE SEQUENCE [LARGE SCALE GENOMIC DNA]</scope>
    <source>
        <strain evidence="4 5">QD168</strain>
    </source>
</reference>
<evidence type="ECO:0000313" key="5">
    <source>
        <dbReference type="Proteomes" id="UP000268070"/>
    </source>
</evidence>
<dbReference type="InterPro" id="IPR029045">
    <property type="entry name" value="ClpP/crotonase-like_dom_sf"/>
</dbReference>
<evidence type="ECO:0000256" key="3">
    <source>
        <dbReference type="ARBA" id="ARBA00023235"/>
    </source>
</evidence>
<dbReference type="PANTHER" id="PTHR43684:SF1">
    <property type="entry name" value="ENOYL-COA DELTA ISOMERASE 2"/>
    <property type="match status" value="1"/>
</dbReference>
<dbReference type="KEGG" id="aaqu:D3M96_01635"/>
<dbReference type="GO" id="GO:0004165">
    <property type="term" value="F:delta(3)-delta(2)-enoyl-CoA isomerase activity"/>
    <property type="evidence" value="ECO:0007669"/>
    <property type="project" value="UniProtKB-ARBA"/>
</dbReference>
<dbReference type="SUPFAM" id="SSF52096">
    <property type="entry name" value="ClpP/crotonase"/>
    <property type="match status" value="1"/>
</dbReference>
<organism evidence="4 5">
    <name type="scientific">Alcaligenes aquatilis</name>
    <dbReference type="NCBI Taxonomy" id="323284"/>
    <lineage>
        <taxon>Bacteria</taxon>
        <taxon>Pseudomonadati</taxon>
        <taxon>Pseudomonadota</taxon>
        <taxon>Betaproteobacteria</taxon>
        <taxon>Burkholderiales</taxon>
        <taxon>Alcaligenaceae</taxon>
        <taxon>Alcaligenes</taxon>
    </lineage>
</organism>
<dbReference type="CDD" id="cd06558">
    <property type="entry name" value="crotonase-like"/>
    <property type="match status" value="1"/>
</dbReference>
<dbReference type="AlphaFoldDB" id="A0A3G2HQE8"/>
<protein>
    <submittedName>
        <fullName evidence="4">Enoyl-CoA hydratase</fullName>
    </submittedName>
</protein>
<dbReference type="Proteomes" id="UP000268070">
    <property type="component" value="Chromosome"/>
</dbReference>
<dbReference type="RefSeq" id="WP_121737785.1">
    <property type="nucleotide sequence ID" value="NZ_CP032153.1"/>
</dbReference>
<keyword evidence="3" id="KW-0413">Isomerase</keyword>
<dbReference type="InterPro" id="IPR051053">
    <property type="entry name" value="ECH/Chromodomain_protein"/>
</dbReference>
<evidence type="ECO:0000256" key="1">
    <source>
        <dbReference type="ARBA" id="ARBA00004275"/>
    </source>
</evidence>
<dbReference type="EMBL" id="CP032153">
    <property type="protein sequence ID" value="AYN19350.1"/>
    <property type="molecule type" value="Genomic_DNA"/>
</dbReference>
<keyword evidence="2" id="KW-0576">Peroxisome</keyword>
<dbReference type="PANTHER" id="PTHR43684">
    <property type="match status" value="1"/>
</dbReference>
<evidence type="ECO:0000256" key="2">
    <source>
        <dbReference type="ARBA" id="ARBA00023140"/>
    </source>
</evidence>
<dbReference type="InterPro" id="IPR001753">
    <property type="entry name" value="Enoyl-CoA_hydra/iso"/>
</dbReference>
<gene>
    <name evidence="4" type="ORF">D3M96_01635</name>
</gene>
<dbReference type="Gene3D" id="3.90.226.10">
    <property type="entry name" value="2-enoyl-CoA Hydratase, Chain A, domain 1"/>
    <property type="match status" value="1"/>
</dbReference>
<dbReference type="Pfam" id="PF00378">
    <property type="entry name" value="ECH_1"/>
    <property type="match status" value="1"/>
</dbReference>
<sequence length="247" mass="27495">MIRTHNAGHWLEVILDRPERRNALTGSMYEELADIIDQADQNQKYRALILTGAGDHFCAGNDISELSNVRNNDMPPPIKFLRSLVKADIPLIVAVEGHAVGIGVTLLLHADFVYAARDARFRMPFTALGLCPEGASSHLLAQYVGPRRANEWLLLSQAFSAEQAMQDGLLTELTDHGNSLEAARACAHALSEQPPIALRTSKRLLREPQREVLLEVLERERKLFSKLLEGDEALQILGQMSQNRSDK</sequence>
<dbReference type="OrthoDB" id="9797151at2"/>